<protein>
    <submittedName>
        <fullName evidence="2">Uncharacterized protein</fullName>
    </submittedName>
</protein>
<name>A0ABR0SB88_9HYPO</name>
<feature type="compositionally biased region" description="Basic residues" evidence="1">
    <location>
        <begin position="1"/>
        <end position="10"/>
    </location>
</feature>
<evidence type="ECO:0000256" key="1">
    <source>
        <dbReference type="SAM" id="MobiDB-lite"/>
    </source>
</evidence>
<proteinExistence type="predicted"/>
<organism evidence="2 3">
    <name type="scientific">Cladobotryum mycophilum</name>
    <dbReference type="NCBI Taxonomy" id="491253"/>
    <lineage>
        <taxon>Eukaryota</taxon>
        <taxon>Fungi</taxon>
        <taxon>Dikarya</taxon>
        <taxon>Ascomycota</taxon>
        <taxon>Pezizomycotina</taxon>
        <taxon>Sordariomycetes</taxon>
        <taxon>Hypocreomycetidae</taxon>
        <taxon>Hypocreales</taxon>
        <taxon>Hypocreaceae</taxon>
        <taxon>Cladobotryum</taxon>
    </lineage>
</organism>
<dbReference type="Proteomes" id="UP001338125">
    <property type="component" value="Unassembled WGS sequence"/>
</dbReference>
<gene>
    <name evidence="2" type="ORF">PT974_10871</name>
</gene>
<dbReference type="EMBL" id="JAVFKD010000015">
    <property type="protein sequence ID" value="KAK5989353.1"/>
    <property type="molecule type" value="Genomic_DNA"/>
</dbReference>
<sequence>MAPKGRRARSSHIASARSRESCLAPQLNLSLHGLQQPSFQASSISSQQQSTSRSSTVPPG</sequence>
<feature type="region of interest" description="Disordered" evidence="1">
    <location>
        <begin position="1"/>
        <end position="21"/>
    </location>
</feature>
<reference evidence="2 3" key="1">
    <citation type="submission" date="2024-01" db="EMBL/GenBank/DDBJ databases">
        <title>Complete genome of Cladobotryum mycophilum ATHUM6906.</title>
        <authorList>
            <person name="Christinaki A.C."/>
            <person name="Myridakis A.I."/>
            <person name="Kouvelis V.N."/>
        </authorList>
    </citation>
    <scope>NUCLEOTIDE SEQUENCE [LARGE SCALE GENOMIC DNA]</scope>
    <source>
        <strain evidence="2 3">ATHUM6906</strain>
    </source>
</reference>
<evidence type="ECO:0000313" key="2">
    <source>
        <dbReference type="EMBL" id="KAK5989353.1"/>
    </source>
</evidence>
<keyword evidence="3" id="KW-1185">Reference proteome</keyword>
<feature type="region of interest" description="Disordered" evidence="1">
    <location>
        <begin position="38"/>
        <end position="60"/>
    </location>
</feature>
<accession>A0ABR0SB88</accession>
<comment type="caution">
    <text evidence="2">The sequence shown here is derived from an EMBL/GenBank/DDBJ whole genome shotgun (WGS) entry which is preliminary data.</text>
</comment>
<evidence type="ECO:0000313" key="3">
    <source>
        <dbReference type="Proteomes" id="UP001338125"/>
    </source>
</evidence>